<dbReference type="InterPro" id="IPR013148">
    <property type="entry name" value="Glyco_hydro_32_N"/>
</dbReference>
<evidence type="ECO:0000256" key="1">
    <source>
        <dbReference type="ARBA" id="ARBA00009902"/>
    </source>
</evidence>
<reference evidence="5" key="1">
    <citation type="journal article" date="2020" name="mSystems">
        <title>Genome- and Community-Level Interaction Insights into Carbon Utilization and Element Cycling Functions of Hydrothermarchaeota in Hydrothermal Sediment.</title>
        <authorList>
            <person name="Zhou Z."/>
            <person name="Liu Y."/>
            <person name="Xu W."/>
            <person name="Pan J."/>
            <person name="Luo Z.H."/>
            <person name="Li M."/>
        </authorList>
    </citation>
    <scope>NUCLEOTIDE SEQUENCE [LARGE SCALE GENOMIC DNA]</scope>
    <source>
        <strain evidence="5">SpSt-479</strain>
    </source>
</reference>
<dbReference type="Pfam" id="PF00251">
    <property type="entry name" value="Glyco_hydro_32N"/>
    <property type="match status" value="1"/>
</dbReference>
<sequence length="432" mass="48508">MKKLIIILVFILVNISCNDQSNIINNEGSGKILLKIDRVNAPSSVVYVTATLTRDGYSPITATMNLLSDSTADLLLNDIQAGIWHLKVDAMNDSMVVLYTGETDVTILAGFTTQVNLTLQPTGQGTGSIHIYVTWGTQQTNYSWLDSPNSPVLSGGNSNFDYYGIAQPVVLYDEGKYKMWYYGDAGSARHYVLYAESSDGINWVKHPSPVLLPGSQGSWDSWAVQPGFVLKENNIYKMYYTGFANQYDQWYIGLATSTDGINWTKKPTPILSSGSGWEYQVASCFIIKKDNLYYLYYTGRNMPEYKIGLAISNDGINFTKYPGNPILVNEFAWENSGVLYPTIYRENNTYKMIYMDAQGRGFGLAYSTDGINWTKDPSNPFFRRENTVNGWGSNNIAYPSVVKVDNDFRVYYSGAKNSYNPIYKIGFLKRTN</sequence>
<dbReference type="GO" id="GO:0016798">
    <property type="term" value="F:hydrolase activity, acting on glycosyl bonds"/>
    <property type="evidence" value="ECO:0007669"/>
    <property type="project" value="UniProtKB-KW"/>
</dbReference>
<dbReference type="AlphaFoldDB" id="A0A7V2ZM32"/>
<dbReference type="PANTHER" id="PTHR35279">
    <property type="match status" value="1"/>
</dbReference>
<organism evidence="5">
    <name type="scientific">Ignavibacterium album</name>
    <dbReference type="NCBI Taxonomy" id="591197"/>
    <lineage>
        <taxon>Bacteria</taxon>
        <taxon>Pseudomonadati</taxon>
        <taxon>Ignavibacteriota</taxon>
        <taxon>Ignavibacteria</taxon>
        <taxon>Ignavibacteriales</taxon>
        <taxon>Ignavibacteriaceae</taxon>
        <taxon>Ignavibacterium</taxon>
    </lineage>
</organism>
<keyword evidence="2" id="KW-0378">Hydrolase</keyword>
<dbReference type="EMBL" id="DSUJ01000011">
    <property type="protein sequence ID" value="HFI92348.1"/>
    <property type="molecule type" value="Genomic_DNA"/>
</dbReference>
<feature type="domain" description="Glycosyl hydrolase family 32 N-terminal" evidence="4">
    <location>
        <begin position="222"/>
        <end position="377"/>
    </location>
</feature>
<evidence type="ECO:0000313" key="5">
    <source>
        <dbReference type="EMBL" id="HFI92348.1"/>
    </source>
</evidence>
<accession>A0A7V2ZM32</accession>
<protein>
    <recommendedName>
        <fullName evidence="4">Glycosyl hydrolase family 32 N-terminal domain-containing protein</fullName>
    </recommendedName>
</protein>
<keyword evidence="3" id="KW-0326">Glycosidase</keyword>
<name>A0A7V2ZM32_9BACT</name>
<dbReference type="Gene3D" id="2.115.10.20">
    <property type="entry name" value="Glycosyl hydrolase domain, family 43"/>
    <property type="match status" value="3"/>
</dbReference>
<dbReference type="InterPro" id="IPR023296">
    <property type="entry name" value="Glyco_hydro_beta-prop_sf"/>
</dbReference>
<evidence type="ECO:0000256" key="3">
    <source>
        <dbReference type="ARBA" id="ARBA00023295"/>
    </source>
</evidence>
<proteinExistence type="inferred from homology"/>
<comment type="similarity">
    <text evidence="1">Belongs to the glycosyl hydrolase 32 family.</text>
</comment>
<evidence type="ECO:0000259" key="4">
    <source>
        <dbReference type="Pfam" id="PF00251"/>
    </source>
</evidence>
<comment type="caution">
    <text evidence="5">The sequence shown here is derived from an EMBL/GenBank/DDBJ whole genome shotgun (WGS) entry which is preliminary data.</text>
</comment>
<dbReference type="PANTHER" id="PTHR35279:SF1">
    <property type="entry name" value="ARABINANASE_LEVANSUCRASE_INVERTASE"/>
    <property type="match status" value="1"/>
</dbReference>
<gene>
    <name evidence="5" type="ORF">ENS31_12600</name>
</gene>
<evidence type="ECO:0000256" key="2">
    <source>
        <dbReference type="ARBA" id="ARBA00022801"/>
    </source>
</evidence>
<dbReference type="SUPFAM" id="SSF75005">
    <property type="entry name" value="Arabinanase/levansucrase/invertase"/>
    <property type="match status" value="2"/>
</dbReference>